<feature type="transmembrane region" description="Helical" evidence="1">
    <location>
        <begin position="58"/>
        <end position="78"/>
    </location>
</feature>
<keyword evidence="3" id="KW-1185">Reference proteome</keyword>
<dbReference type="STRING" id="1777141.AWB80_07551"/>
<feature type="transmembrane region" description="Helical" evidence="1">
    <location>
        <begin position="26"/>
        <end position="46"/>
    </location>
</feature>
<protein>
    <submittedName>
        <fullName evidence="2">Uncharacterized protein</fullName>
    </submittedName>
</protein>
<evidence type="ECO:0000256" key="1">
    <source>
        <dbReference type="SAM" id="Phobius"/>
    </source>
</evidence>
<sequence>MFDSIKKLVHDCLTENNGTSYCPFRVGGCALTLGGIPTFLGCAIYTTVVNGHFQFTEFGVGFGAMMTGMGVLAGGVALKARTDT</sequence>
<evidence type="ECO:0000313" key="3">
    <source>
        <dbReference type="Proteomes" id="UP000054911"/>
    </source>
</evidence>
<dbReference type="EMBL" id="FCOE02000050">
    <property type="protein sequence ID" value="SAK98559.1"/>
    <property type="molecule type" value="Genomic_DNA"/>
</dbReference>
<accession>A0A158DV81</accession>
<dbReference type="OrthoDB" id="9182631at2"/>
<organism evidence="2 3">
    <name type="scientific">Caballeronia pedi</name>
    <dbReference type="NCBI Taxonomy" id="1777141"/>
    <lineage>
        <taxon>Bacteria</taxon>
        <taxon>Pseudomonadati</taxon>
        <taxon>Pseudomonadota</taxon>
        <taxon>Betaproteobacteria</taxon>
        <taxon>Burkholderiales</taxon>
        <taxon>Burkholderiaceae</taxon>
        <taxon>Caballeronia</taxon>
    </lineage>
</organism>
<dbReference type="Proteomes" id="UP000054911">
    <property type="component" value="Unassembled WGS sequence"/>
</dbReference>
<evidence type="ECO:0000313" key="2">
    <source>
        <dbReference type="EMBL" id="SAK98559.1"/>
    </source>
</evidence>
<name>A0A158DV81_9BURK</name>
<reference evidence="2" key="1">
    <citation type="submission" date="2016-01" db="EMBL/GenBank/DDBJ databases">
        <authorList>
            <person name="Peeters C."/>
        </authorList>
    </citation>
    <scope>NUCLEOTIDE SEQUENCE [LARGE SCALE GENOMIC DNA]</scope>
    <source>
        <strain evidence="2">LMG 29323</strain>
    </source>
</reference>
<keyword evidence="1" id="KW-0472">Membrane</keyword>
<dbReference type="AlphaFoldDB" id="A0A158DV81"/>
<proteinExistence type="predicted"/>
<keyword evidence="1" id="KW-1133">Transmembrane helix</keyword>
<keyword evidence="1" id="KW-0812">Transmembrane</keyword>
<dbReference type="RefSeq" id="WP_061179748.1">
    <property type="nucleotide sequence ID" value="NZ_FCOE02000050.1"/>
</dbReference>
<gene>
    <name evidence="2" type="ORF">AWB80_07551</name>
</gene>
<comment type="caution">
    <text evidence="2">The sequence shown here is derived from an EMBL/GenBank/DDBJ whole genome shotgun (WGS) entry which is preliminary data.</text>
</comment>